<sequence>MSSDENPTSGQHHVAEFCLKQQSSPMPQATSFRELCSRDEMFFDSHPWLESDCEDYFSVNGDITPSCSNTSNSRIILVESPQVDKSRNVDGTLNSIHESSPTDVKKQLIDLFHESFSSDLLDDYPNLCHRPEAKASIFDLPKNVPANKNPYILSLAKFVCGGETTTSKTTNSDHRKRKASKSTKCCFPSLVRSLSFSERKKMSNPA</sequence>
<proteinExistence type="predicted"/>
<dbReference type="AlphaFoldDB" id="A0A8K0GN76"/>
<evidence type="ECO:0000313" key="1">
    <source>
        <dbReference type="EMBL" id="KAF3431066.1"/>
    </source>
</evidence>
<dbReference type="PANTHER" id="PTHR34280:SF15">
    <property type="entry name" value="TRANSCRIPTION FACTOR"/>
    <property type="match status" value="1"/>
</dbReference>
<dbReference type="OrthoDB" id="1925325at2759"/>
<dbReference type="PANTHER" id="PTHR34280">
    <property type="entry name" value="OS01G0920100 PROTEIN"/>
    <property type="match status" value="1"/>
</dbReference>
<gene>
    <name evidence="1" type="ORF">FNV43_RR25796</name>
</gene>
<keyword evidence="2" id="KW-1185">Reference proteome</keyword>
<organism evidence="1 2">
    <name type="scientific">Rhamnella rubrinervis</name>
    <dbReference type="NCBI Taxonomy" id="2594499"/>
    <lineage>
        <taxon>Eukaryota</taxon>
        <taxon>Viridiplantae</taxon>
        <taxon>Streptophyta</taxon>
        <taxon>Embryophyta</taxon>
        <taxon>Tracheophyta</taxon>
        <taxon>Spermatophyta</taxon>
        <taxon>Magnoliopsida</taxon>
        <taxon>eudicotyledons</taxon>
        <taxon>Gunneridae</taxon>
        <taxon>Pentapetalae</taxon>
        <taxon>rosids</taxon>
        <taxon>fabids</taxon>
        <taxon>Rosales</taxon>
        <taxon>Rhamnaceae</taxon>
        <taxon>rhamnoid group</taxon>
        <taxon>Rhamneae</taxon>
        <taxon>Rhamnella</taxon>
    </lineage>
</organism>
<accession>A0A8K0GN76</accession>
<dbReference type="EMBL" id="VOIH02000012">
    <property type="protein sequence ID" value="KAF3431066.1"/>
    <property type="molecule type" value="Genomic_DNA"/>
</dbReference>
<reference evidence="1" key="1">
    <citation type="submission" date="2020-03" db="EMBL/GenBank/DDBJ databases">
        <title>A high-quality chromosome-level genome assembly of a woody plant with both climbing and erect habits, Rhamnella rubrinervis.</title>
        <authorList>
            <person name="Lu Z."/>
            <person name="Yang Y."/>
            <person name="Zhu X."/>
            <person name="Sun Y."/>
        </authorList>
    </citation>
    <scope>NUCLEOTIDE SEQUENCE</scope>
    <source>
        <strain evidence="1">BYM</strain>
        <tissue evidence="1">Leaf</tissue>
    </source>
</reference>
<evidence type="ECO:0000313" key="2">
    <source>
        <dbReference type="Proteomes" id="UP000796880"/>
    </source>
</evidence>
<name>A0A8K0GN76_9ROSA</name>
<dbReference type="InterPro" id="IPR038947">
    <property type="entry name" value="At3g27210-like"/>
</dbReference>
<comment type="caution">
    <text evidence="1">The sequence shown here is derived from an EMBL/GenBank/DDBJ whole genome shotgun (WGS) entry which is preliminary data.</text>
</comment>
<dbReference type="Proteomes" id="UP000796880">
    <property type="component" value="Unassembled WGS sequence"/>
</dbReference>
<protein>
    <submittedName>
        <fullName evidence="1">Uncharacterized protein</fullName>
    </submittedName>
</protein>